<feature type="domain" description="Gal80p-like C-terminal" evidence="1">
    <location>
        <begin position="2"/>
        <end position="81"/>
    </location>
</feature>
<dbReference type="EMBL" id="JAACJN010000103">
    <property type="protein sequence ID" value="KAF5374062.1"/>
    <property type="molecule type" value="Genomic_DNA"/>
</dbReference>
<comment type="caution">
    <text evidence="2">The sequence shown here is derived from an EMBL/GenBank/DDBJ whole genome shotgun (WGS) entry which is preliminary data.</text>
</comment>
<evidence type="ECO:0000313" key="2">
    <source>
        <dbReference type="EMBL" id="KAF5374062.1"/>
    </source>
</evidence>
<gene>
    <name evidence="2" type="ORF">D9757_010741</name>
</gene>
<dbReference type="AlphaFoldDB" id="A0A8H5LYB5"/>
<sequence length="135" mass="14821">MVDILGGHALDLFTYILGHISSLTVVAKNQVRACTITDLDVNTTGEVIPQSKPTQYCVAGVLESGAPFCVHFQAGVPETEFRLICQAWFPVEENRSGLLWEAVAEGKESYATLEDAVRIQEVLVLQSEEGRRVDL</sequence>
<proteinExistence type="predicted"/>
<dbReference type="Gene3D" id="3.30.360.10">
    <property type="entry name" value="Dihydrodipicolinate Reductase, domain 2"/>
    <property type="match status" value="1"/>
</dbReference>
<evidence type="ECO:0000313" key="3">
    <source>
        <dbReference type="Proteomes" id="UP000518752"/>
    </source>
</evidence>
<dbReference type="OrthoDB" id="64915at2759"/>
<organism evidence="2 3">
    <name type="scientific">Collybiopsis confluens</name>
    <dbReference type="NCBI Taxonomy" id="2823264"/>
    <lineage>
        <taxon>Eukaryota</taxon>
        <taxon>Fungi</taxon>
        <taxon>Dikarya</taxon>
        <taxon>Basidiomycota</taxon>
        <taxon>Agaricomycotina</taxon>
        <taxon>Agaricomycetes</taxon>
        <taxon>Agaricomycetidae</taxon>
        <taxon>Agaricales</taxon>
        <taxon>Marasmiineae</taxon>
        <taxon>Omphalotaceae</taxon>
        <taxon>Collybiopsis</taxon>
    </lineage>
</organism>
<name>A0A8H5LYB5_9AGAR</name>
<accession>A0A8H5LYB5</accession>
<dbReference type="Pfam" id="PF22685">
    <property type="entry name" value="Gal80p_C-like"/>
    <property type="match status" value="1"/>
</dbReference>
<dbReference type="InterPro" id="IPR055080">
    <property type="entry name" value="Gal80p-like_C"/>
</dbReference>
<evidence type="ECO:0000259" key="1">
    <source>
        <dbReference type="Pfam" id="PF22685"/>
    </source>
</evidence>
<keyword evidence="3" id="KW-1185">Reference proteome</keyword>
<dbReference type="Proteomes" id="UP000518752">
    <property type="component" value="Unassembled WGS sequence"/>
</dbReference>
<protein>
    <recommendedName>
        <fullName evidence="1">Gal80p-like C-terminal domain-containing protein</fullName>
    </recommendedName>
</protein>
<reference evidence="2 3" key="1">
    <citation type="journal article" date="2020" name="ISME J.">
        <title>Uncovering the hidden diversity of litter-decomposition mechanisms in mushroom-forming fungi.</title>
        <authorList>
            <person name="Floudas D."/>
            <person name="Bentzer J."/>
            <person name="Ahren D."/>
            <person name="Johansson T."/>
            <person name="Persson P."/>
            <person name="Tunlid A."/>
        </authorList>
    </citation>
    <scope>NUCLEOTIDE SEQUENCE [LARGE SCALE GENOMIC DNA]</scope>
    <source>
        <strain evidence="2 3">CBS 406.79</strain>
    </source>
</reference>